<keyword evidence="1" id="KW-1133">Transmembrane helix</keyword>
<dbReference type="RefSeq" id="WP_167397682.1">
    <property type="nucleotide sequence ID" value="NZ_QAYE01000003.1"/>
</dbReference>
<comment type="caution">
    <text evidence="2">The sequence shown here is derived from an EMBL/GenBank/DDBJ whole genome shotgun (WGS) entry which is preliminary data.</text>
</comment>
<accession>A0A2T5U7D2</accession>
<keyword evidence="1" id="KW-0812">Transmembrane</keyword>
<evidence type="ECO:0000313" key="2">
    <source>
        <dbReference type="EMBL" id="PTW47436.1"/>
    </source>
</evidence>
<sequence>MSTLSQLPSVPLAKARATPPVMHGLAYGIFASMAMWGAIAAVAYNVF</sequence>
<reference evidence="2 3" key="1">
    <citation type="submission" date="2018-04" db="EMBL/GenBank/DDBJ databases">
        <title>Genomic Encyclopedia of Type Strains, Phase III (KMG-III): the genomes of soil and plant-associated and newly described type strains.</title>
        <authorList>
            <person name="Whitman W."/>
        </authorList>
    </citation>
    <scope>NUCLEOTIDE SEQUENCE [LARGE SCALE GENOMIC DNA]</scope>
    <source>
        <strain evidence="2 3">MA-olki</strain>
    </source>
</reference>
<keyword evidence="1" id="KW-0472">Membrane</keyword>
<proteinExistence type="predicted"/>
<dbReference type="EMBL" id="QAYE01000003">
    <property type="protein sequence ID" value="PTW47436.1"/>
    <property type="molecule type" value="Genomic_DNA"/>
</dbReference>
<feature type="transmembrane region" description="Helical" evidence="1">
    <location>
        <begin position="25"/>
        <end position="46"/>
    </location>
</feature>
<dbReference type="AlphaFoldDB" id="A0A2T5U7D2"/>
<gene>
    <name evidence="2" type="ORF">C8J25_103154</name>
</gene>
<name>A0A2T5U7D2_9SPHN</name>
<organism evidence="2 3">
    <name type="scientific">Sphingomonas faeni</name>
    <dbReference type="NCBI Taxonomy" id="185950"/>
    <lineage>
        <taxon>Bacteria</taxon>
        <taxon>Pseudomonadati</taxon>
        <taxon>Pseudomonadota</taxon>
        <taxon>Alphaproteobacteria</taxon>
        <taxon>Sphingomonadales</taxon>
        <taxon>Sphingomonadaceae</taxon>
        <taxon>Sphingomonas</taxon>
    </lineage>
</organism>
<evidence type="ECO:0000313" key="3">
    <source>
        <dbReference type="Proteomes" id="UP000244013"/>
    </source>
</evidence>
<dbReference type="GeneID" id="91008073"/>
<protein>
    <submittedName>
        <fullName evidence="2">Uncharacterized protein</fullName>
    </submittedName>
</protein>
<evidence type="ECO:0000256" key="1">
    <source>
        <dbReference type="SAM" id="Phobius"/>
    </source>
</evidence>
<dbReference type="Proteomes" id="UP000244013">
    <property type="component" value="Unassembled WGS sequence"/>
</dbReference>